<dbReference type="PANTHER" id="PTHR47295:SF14">
    <property type="entry name" value="OS06G0688300 PROTEIN"/>
    <property type="match status" value="1"/>
</dbReference>
<name>A0A0D3GK59_9ORYZ</name>
<keyword evidence="1" id="KW-0732">Signal</keyword>
<dbReference type="EnsemblPlants" id="OBART06G25430.1">
    <property type="protein sequence ID" value="OBART06G25430.1"/>
    <property type="gene ID" value="OBART06G25430"/>
</dbReference>
<evidence type="ECO:0000313" key="5">
    <source>
        <dbReference type="Proteomes" id="UP000026960"/>
    </source>
</evidence>
<evidence type="ECO:0000313" key="4">
    <source>
        <dbReference type="EnsemblPlants" id="OBART06G25430.1"/>
    </source>
</evidence>
<evidence type="ECO:0000259" key="3">
    <source>
        <dbReference type="Pfam" id="PF03330"/>
    </source>
</evidence>
<dbReference type="Gene3D" id="2.40.40.10">
    <property type="entry name" value="RlpA-like domain"/>
    <property type="match status" value="1"/>
</dbReference>
<keyword evidence="5" id="KW-1185">Reference proteome</keyword>
<dbReference type="InterPro" id="IPR036908">
    <property type="entry name" value="RlpA-like_sf"/>
</dbReference>
<dbReference type="SUPFAM" id="SSF50685">
    <property type="entry name" value="Barwin-like endoglucanases"/>
    <property type="match status" value="1"/>
</dbReference>
<dbReference type="HOGENOM" id="CLU_1099939_0_0_1"/>
<keyword evidence="2" id="KW-1133">Transmembrane helix</keyword>
<protein>
    <recommendedName>
        <fullName evidence="3">RlpA-like protein double-psi beta-barrel domain-containing protein</fullName>
    </recommendedName>
</protein>
<dbReference type="Proteomes" id="UP000026960">
    <property type="component" value="Chromosome 6"/>
</dbReference>
<dbReference type="Gramene" id="OBART06G25430.1">
    <property type="protein sequence ID" value="OBART06G25430.1"/>
    <property type="gene ID" value="OBART06G25430"/>
</dbReference>
<dbReference type="GO" id="GO:0048046">
    <property type="term" value="C:apoplast"/>
    <property type="evidence" value="ECO:0007669"/>
    <property type="project" value="InterPro"/>
</dbReference>
<evidence type="ECO:0000256" key="2">
    <source>
        <dbReference type="SAM" id="Phobius"/>
    </source>
</evidence>
<reference evidence="4" key="1">
    <citation type="journal article" date="2009" name="Rice">
        <title>De Novo Next Generation Sequencing of Plant Genomes.</title>
        <authorList>
            <person name="Rounsley S."/>
            <person name="Marri P.R."/>
            <person name="Yu Y."/>
            <person name="He R."/>
            <person name="Sisneros N."/>
            <person name="Goicoechea J.L."/>
            <person name="Lee S.J."/>
            <person name="Angelova A."/>
            <person name="Kudrna D."/>
            <person name="Luo M."/>
            <person name="Affourtit J."/>
            <person name="Desany B."/>
            <person name="Knight J."/>
            <person name="Niazi F."/>
            <person name="Egholm M."/>
            <person name="Wing R.A."/>
        </authorList>
    </citation>
    <scope>NUCLEOTIDE SEQUENCE [LARGE SCALE GENOMIC DNA]</scope>
    <source>
        <strain evidence="4">cv. IRGC 105608</strain>
    </source>
</reference>
<keyword evidence="2" id="KW-0812">Transmembrane</keyword>
<feature type="transmembrane region" description="Helical" evidence="2">
    <location>
        <begin position="124"/>
        <end position="143"/>
    </location>
</feature>
<keyword evidence="2" id="KW-0472">Membrane</keyword>
<sequence length="253" mass="28168">MSSSSPAAYHLLPRFRALFTRYSCFRVRAPKLRVFEWRCCFADEVCVESVGRLTDVAVELAAGRLPRLSDEESDKLMKGILRGLMTGLQPPSWSSIQRKCIKRDERWLSFEISSAPKYYSIAKIAFLLAAALLLGLVSVSQAIQGTATFYTTYNRTPLHVGVLREPGQREDDRGGERRAVGRRQDLRDDVHGAVRRATNAVPNPCRGGAITVKIVDRCPGCTATLDLSREAFAAIANPVAGKVLIDYQQYMKK</sequence>
<proteinExistence type="predicted"/>
<dbReference type="GO" id="GO:0009627">
    <property type="term" value="P:systemic acquired resistance"/>
    <property type="evidence" value="ECO:0007669"/>
    <property type="project" value="InterPro"/>
</dbReference>
<evidence type="ECO:0000256" key="1">
    <source>
        <dbReference type="ARBA" id="ARBA00022729"/>
    </source>
</evidence>
<accession>A0A0D3GK59</accession>
<dbReference type="Pfam" id="PF03330">
    <property type="entry name" value="DPBB_1"/>
    <property type="match status" value="1"/>
</dbReference>
<dbReference type="PANTHER" id="PTHR47295">
    <property type="entry name" value="EG45-LIKE DOMAIN CONTAINING PROTEIN 1-RELATED"/>
    <property type="match status" value="1"/>
</dbReference>
<dbReference type="PaxDb" id="65489-OBART06G25430.1"/>
<organism evidence="4">
    <name type="scientific">Oryza barthii</name>
    <dbReference type="NCBI Taxonomy" id="65489"/>
    <lineage>
        <taxon>Eukaryota</taxon>
        <taxon>Viridiplantae</taxon>
        <taxon>Streptophyta</taxon>
        <taxon>Embryophyta</taxon>
        <taxon>Tracheophyta</taxon>
        <taxon>Spermatophyta</taxon>
        <taxon>Magnoliopsida</taxon>
        <taxon>Liliopsida</taxon>
        <taxon>Poales</taxon>
        <taxon>Poaceae</taxon>
        <taxon>BOP clade</taxon>
        <taxon>Oryzoideae</taxon>
        <taxon>Oryzeae</taxon>
        <taxon>Oryzinae</taxon>
        <taxon>Oryza</taxon>
    </lineage>
</organism>
<dbReference type="STRING" id="65489.A0A0D3GK59"/>
<feature type="domain" description="RlpA-like protein double-psi beta-barrel" evidence="3">
    <location>
        <begin position="200"/>
        <end position="247"/>
    </location>
</feature>
<dbReference type="InterPro" id="IPR009009">
    <property type="entry name" value="RlpA-like_DPBB"/>
</dbReference>
<reference evidence="4" key="2">
    <citation type="submission" date="2015-03" db="UniProtKB">
        <authorList>
            <consortium name="EnsemblPlants"/>
        </authorList>
    </citation>
    <scope>IDENTIFICATION</scope>
</reference>
<dbReference type="AlphaFoldDB" id="A0A0D3GK59"/>
<dbReference type="CDD" id="cd22269">
    <property type="entry name" value="DPBB_EG45-like"/>
    <property type="match status" value="1"/>
</dbReference>
<dbReference type="InterPro" id="IPR044206">
    <property type="entry name" value="EGC1/2"/>
</dbReference>